<dbReference type="SUPFAM" id="SSF51206">
    <property type="entry name" value="cAMP-binding domain-like"/>
    <property type="match status" value="1"/>
</dbReference>
<dbReference type="Pfam" id="PF10137">
    <property type="entry name" value="CAP12-PCTIR_TIR"/>
    <property type="match status" value="1"/>
</dbReference>
<dbReference type="CDD" id="cd00038">
    <property type="entry name" value="CAP_ED"/>
    <property type="match status" value="1"/>
</dbReference>
<dbReference type="Gene3D" id="2.60.120.10">
    <property type="entry name" value="Jelly Rolls"/>
    <property type="match status" value="1"/>
</dbReference>
<dbReference type="EMBL" id="QPIX01000005">
    <property type="protein sequence ID" value="RCW24680.1"/>
    <property type="molecule type" value="Genomic_DNA"/>
</dbReference>
<dbReference type="PROSITE" id="PS50042">
    <property type="entry name" value="CNMP_BINDING_3"/>
    <property type="match status" value="1"/>
</dbReference>
<dbReference type="GO" id="GO:0050135">
    <property type="term" value="F:NADP+ nucleosidase activity"/>
    <property type="evidence" value="ECO:0007669"/>
    <property type="project" value="InterPro"/>
</dbReference>
<proteinExistence type="predicted"/>
<dbReference type="InterPro" id="IPR000595">
    <property type="entry name" value="cNMP-bd_dom"/>
</dbReference>
<dbReference type="InterPro" id="IPR018490">
    <property type="entry name" value="cNMP-bd_dom_sf"/>
</dbReference>
<sequence>MKDRFEGENRAALIGNLKRQFDSGDADVAEAIASGGELVEFNAGDVLIAEGGEDNDVFFLVSGQVSIVVKGQEVRQLKMGDHVGEMAAIEPSQRRAASVIAVETVVAVRMAGSEFTKLADRFPPLIWRSVAQELSRRLYDRNRHMTAPNEKPRMFIMSSIEGLEVANEIQAGLQHDALPTVWPNGVFWAGGYPLESLETAVAESDFGVAVALFEDIVETSRGDRRPTIRDNVLFELGMFMGRLGRRRSILVYPKLPGLVLPSDLHGLTPASYSPGESKDLPALLGPVCTQIRKIVRQLGVKTGAN</sequence>
<dbReference type="InterPro" id="IPR019302">
    <property type="entry name" value="CAP12/PCTIR_TIR_dom"/>
</dbReference>
<dbReference type="AlphaFoldDB" id="A0A6I7HN84"/>
<keyword evidence="3" id="KW-1185">Reference proteome</keyword>
<organism evidence="2 3">
    <name type="scientific">Ciceribacter lividus</name>
    <dbReference type="NCBI Taxonomy" id="1197950"/>
    <lineage>
        <taxon>Bacteria</taxon>
        <taxon>Pseudomonadati</taxon>
        <taxon>Pseudomonadota</taxon>
        <taxon>Alphaproteobacteria</taxon>
        <taxon>Hyphomicrobiales</taxon>
        <taxon>Rhizobiaceae</taxon>
        <taxon>Ciceribacter</taxon>
    </lineage>
</organism>
<dbReference type="SMART" id="SM00100">
    <property type="entry name" value="cNMP"/>
    <property type="match status" value="1"/>
</dbReference>
<reference evidence="2 3" key="1">
    <citation type="submission" date="2018-07" db="EMBL/GenBank/DDBJ databases">
        <title>Genomic Encyclopedia of Type Strains, Phase IV (KMG-IV): sequencing the most valuable type-strain genomes for metagenomic binning, comparative biology and taxonomic classification.</title>
        <authorList>
            <person name="Goeker M."/>
        </authorList>
    </citation>
    <scope>NUCLEOTIDE SEQUENCE [LARGE SCALE GENOMIC DNA]</scope>
    <source>
        <strain evidence="2 3">DSM 25528</strain>
    </source>
</reference>
<evidence type="ECO:0000259" key="1">
    <source>
        <dbReference type="PROSITE" id="PS50042"/>
    </source>
</evidence>
<dbReference type="Proteomes" id="UP000252582">
    <property type="component" value="Unassembled WGS sequence"/>
</dbReference>
<gene>
    <name evidence="2" type="ORF">DFR48_10517</name>
</gene>
<comment type="caution">
    <text evidence="2">The sequence shown here is derived from an EMBL/GenBank/DDBJ whole genome shotgun (WGS) entry which is preliminary data.</text>
</comment>
<evidence type="ECO:0000313" key="2">
    <source>
        <dbReference type="EMBL" id="RCW24680.1"/>
    </source>
</evidence>
<dbReference type="Pfam" id="PF00027">
    <property type="entry name" value="cNMP_binding"/>
    <property type="match status" value="1"/>
</dbReference>
<evidence type="ECO:0000313" key="3">
    <source>
        <dbReference type="Proteomes" id="UP000252582"/>
    </source>
</evidence>
<name>A0A6I7HN84_9HYPH</name>
<dbReference type="InterPro" id="IPR014710">
    <property type="entry name" value="RmlC-like_jellyroll"/>
</dbReference>
<feature type="domain" description="Cyclic nucleotide-binding" evidence="1">
    <location>
        <begin position="20"/>
        <end position="136"/>
    </location>
</feature>
<protein>
    <submittedName>
        <fullName evidence="2">Cyclic nucleotide-binding protein</fullName>
    </submittedName>
</protein>
<dbReference type="RefSeq" id="WP_114363031.1">
    <property type="nucleotide sequence ID" value="NZ_QPIX01000005.1"/>
</dbReference>
<accession>A0A6I7HN84</accession>